<dbReference type="Pfam" id="PF00419">
    <property type="entry name" value="Fimbrial"/>
    <property type="match status" value="1"/>
</dbReference>
<dbReference type="OrthoDB" id="7037198at2"/>
<dbReference type="EMBL" id="FUXB01000009">
    <property type="protein sequence ID" value="SKA00715.1"/>
    <property type="molecule type" value="Genomic_DNA"/>
</dbReference>
<keyword evidence="3" id="KW-1185">Reference proteome</keyword>
<dbReference type="GeneID" id="70582342"/>
<dbReference type="InterPro" id="IPR036937">
    <property type="entry name" value="Adhesion_dom_fimbrial_sf"/>
</dbReference>
<dbReference type="GO" id="GO:0009289">
    <property type="term" value="C:pilus"/>
    <property type="evidence" value="ECO:0007669"/>
    <property type="project" value="InterPro"/>
</dbReference>
<evidence type="ECO:0000259" key="1">
    <source>
        <dbReference type="Pfam" id="PF00419"/>
    </source>
</evidence>
<dbReference type="AlphaFoldDB" id="A0A1T4QAJ0"/>
<protein>
    <submittedName>
        <fullName evidence="2">Pilin (Type 1 fimbria component protein)</fullName>
    </submittedName>
</protein>
<sequence length="362" mass="39121">MRIINVISKGIVLLSLFFGLLSAVSVRAGVLSDSCTAGGAVIASEPYSASTSIDISQMFSFSGTYSVSLRTSWSGRMWCGTGMLLDDVYYFSPAMGAPGGTYIGFSHSDTGETTYFQVIVEPAKSYEGVNGLPGSHSLGYQVDYTITFTLVNKVPSGATLISSDSGVVTIGTIAASGQKRSDSDAYDRWASNNWGKKRWLTYQNLNVSFKATNTTCSIPSYTFTMPETSIDAIRNGRAGRKPFILEFQCDGYLNSVATRNVRSWFYSNDRVAEIGNGYVLRNPQSTAQDIGIVLTDYFGRPVRLSDSINQINNADLLLDVEKGKPFEASSDPAYVFATYAIYGPEPSPGSVTATAIVVINYD</sequence>
<organism evidence="2 3">
    <name type="scientific">Vibrio cincinnatiensis DSM 19608</name>
    <dbReference type="NCBI Taxonomy" id="1123491"/>
    <lineage>
        <taxon>Bacteria</taxon>
        <taxon>Pseudomonadati</taxon>
        <taxon>Pseudomonadota</taxon>
        <taxon>Gammaproteobacteria</taxon>
        <taxon>Vibrionales</taxon>
        <taxon>Vibrionaceae</taxon>
        <taxon>Vibrio</taxon>
    </lineage>
</organism>
<dbReference type="STRING" id="1123491.SAMN02745782_02076"/>
<accession>A0A1T4QAJ0</accession>
<dbReference type="InterPro" id="IPR000259">
    <property type="entry name" value="Adhesion_dom_fimbrial"/>
</dbReference>
<dbReference type="InterPro" id="IPR008966">
    <property type="entry name" value="Adhesion_dom_sf"/>
</dbReference>
<name>A0A1T4QAJ0_VIBCI</name>
<evidence type="ECO:0000313" key="2">
    <source>
        <dbReference type="EMBL" id="SKA00715.1"/>
    </source>
</evidence>
<dbReference type="Gene3D" id="2.60.40.1090">
    <property type="entry name" value="Fimbrial-type adhesion domain"/>
    <property type="match status" value="1"/>
</dbReference>
<dbReference type="GO" id="GO:0007155">
    <property type="term" value="P:cell adhesion"/>
    <property type="evidence" value="ECO:0007669"/>
    <property type="project" value="InterPro"/>
</dbReference>
<reference evidence="3" key="1">
    <citation type="submission" date="2017-02" db="EMBL/GenBank/DDBJ databases">
        <authorList>
            <person name="Varghese N."/>
            <person name="Submissions S."/>
        </authorList>
    </citation>
    <scope>NUCLEOTIDE SEQUENCE [LARGE SCALE GENOMIC DNA]</scope>
    <source>
        <strain evidence="3">DSM 19608</strain>
    </source>
</reference>
<dbReference type="SUPFAM" id="SSF49401">
    <property type="entry name" value="Bacterial adhesins"/>
    <property type="match status" value="1"/>
</dbReference>
<evidence type="ECO:0000313" key="3">
    <source>
        <dbReference type="Proteomes" id="UP000190834"/>
    </source>
</evidence>
<dbReference type="RefSeq" id="WP_078926441.1">
    <property type="nucleotide sequence ID" value="NZ_FUXB01000009.1"/>
</dbReference>
<gene>
    <name evidence="2" type="ORF">SAMN02745782_02076</name>
</gene>
<feature type="domain" description="Fimbrial-type adhesion" evidence="1">
    <location>
        <begin position="212"/>
        <end position="362"/>
    </location>
</feature>
<dbReference type="Proteomes" id="UP000190834">
    <property type="component" value="Unassembled WGS sequence"/>
</dbReference>
<proteinExistence type="predicted"/>